<keyword evidence="3" id="KW-0813">Transport</keyword>
<organism evidence="8 9">
    <name type="scientific">Rubritalea squalenifaciens DSM 18772</name>
    <dbReference type="NCBI Taxonomy" id="1123071"/>
    <lineage>
        <taxon>Bacteria</taxon>
        <taxon>Pseudomonadati</taxon>
        <taxon>Verrucomicrobiota</taxon>
        <taxon>Verrucomicrobiia</taxon>
        <taxon>Verrucomicrobiales</taxon>
        <taxon>Rubritaleaceae</taxon>
        <taxon>Rubritalea</taxon>
    </lineage>
</organism>
<reference evidence="8 9" key="1">
    <citation type="submission" date="2016-11" db="EMBL/GenBank/DDBJ databases">
        <authorList>
            <person name="Jaros S."/>
            <person name="Januszkiewicz K."/>
            <person name="Wedrychowicz H."/>
        </authorList>
    </citation>
    <scope>NUCLEOTIDE SEQUENCE [LARGE SCALE GENOMIC DNA]</scope>
    <source>
        <strain evidence="8 9">DSM 18772</strain>
    </source>
</reference>
<keyword evidence="9" id="KW-1185">Reference proteome</keyword>
<evidence type="ECO:0000256" key="7">
    <source>
        <dbReference type="RuleBase" id="RU362044"/>
    </source>
</evidence>
<proteinExistence type="inferred from homology"/>
<dbReference type="InterPro" id="IPR030802">
    <property type="entry name" value="Permease_MalE"/>
</dbReference>
<dbReference type="GO" id="GO:0043190">
    <property type="term" value="C:ATP-binding cassette (ABC) transporter complex"/>
    <property type="evidence" value="ECO:0007669"/>
    <property type="project" value="InterPro"/>
</dbReference>
<evidence type="ECO:0000313" key="9">
    <source>
        <dbReference type="Proteomes" id="UP000184510"/>
    </source>
</evidence>
<protein>
    <submittedName>
        <fullName evidence="8">Phospholipid/cholesterol/gamma-HCH transport system permease protein</fullName>
    </submittedName>
</protein>
<feature type="transmembrane region" description="Helical" evidence="7">
    <location>
        <begin position="49"/>
        <end position="74"/>
    </location>
</feature>
<dbReference type="Pfam" id="PF02405">
    <property type="entry name" value="MlaE"/>
    <property type="match status" value="1"/>
</dbReference>
<evidence type="ECO:0000313" key="8">
    <source>
        <dbReference type="EMBL" id="SHJ99300.1"/>
    </source>
</evidence>
<dbReference type="PANTHER" id="PTHR30188:SF4">
    <property type="entry name" value="PROTEIN TRIGALACTOSYLDIACYLGLYCEROL 1, CHLOROPLASTIC"/>
    <property type="match status" value="1"/>
</dbReference>
<feature type="transmembrane region" description="Helical" evidence="7">
    <location>
        <begin position="236"/>
        <end position="258"/>
    </location>
</feature>
<sequence>MTLLSTIGTPVLAFLNYLGELTALAKEVAVSAMRGRHRWQQYMRQVAEIGYRSQPVVIVTGAFTGSVLAAQALFQLTQMKMETLGGALVAVGMLRELGPTITGLMLAGRVGAAMAAEIGTMKVTEQVDALRSMGVHPIDYLVTPRFGAMAISIPLLIAESSAFGILAATFVGTQIFDVSIAHWIHHMNGHTALVDVLVAMVKGLVFGQLIVLISCHQGLKASNGAVGVGKGTTSAMVLSSLAILIFNFFLTMLLNIMFPLGFAK</sequence>
<comment type="subcellular location">
    <subcellularLocation>
        <location evidence="1">Membrane</location>
        <topology evidence="1">Multi-pass membrane protein</topology>
    </subcellularLocation>
</comment>
<keyword evidence="6 7" id="KW-0472">Membrane</keyword>
<feature type="transmembrane region" description="Helical" evidence="7">
    <location>
        <begin position="155"/>
        <end position="176"/>
    </location>
</feature>
<gene>
    <name evidence="8" type="ORF">SAMN02745181_2971</name>
</gene>
<accession>A0A1M6NUD4</accession>
<dbReference type="RefSeq" id="WP_234991761.1">
    <property type="nucleotide sequence ID" value="NZ_FQYR01000005.1"/>
</dbReference>
<dbReference type="STRING" id="1123071.SAMN02745181_2971"/>
<feature type="transmembrane region" description="Helical" evidence="7">
    <location>
        <begin position="196"/>
        <end position="215"/>
    </location>
</feature>
<evidence type="ECO:0000256" key="6">
    <source>
        <dbReference type="ARBA" id="ARBA00023136"/>
    </source>
</evidence>
<dbReference type="InterPro" id="IPR003453">
    <property type="entry name" value="ABC_MlaE_roteobac"/>
</dbReference>
<comment type="similarity">
    <text evidence="2 7">Belongs to the MlaE permease family.</text>
</comment>
<dbReference type="FunCoup" id="A0A1M6NUD4">
    <property type="interactions" value="398"/>
</dbReference>
<keyword evidence="4 7" id="KW-0812">Transmembrane</keyword>
<dbReference type="GO" id="GO:0005548">
    <property type="term" value="F:phospholipid transporter activity"/>
    <property type="evidence" value="ECO:0007669"/>
    <property type="project" value="TreeGrafter"/>
</dbReference>
<dbReference type="AlphaFoldDB" id="A0A1M6NUD4"/>
<dbReference type="PANTHER" id="PTHR30188">
    <property type="entry name" value="ABC TRANSPORTER PERMEASE PROTEIN-RELATED"/>
    <property type="match status" value="1"/>
</dbReference>
<comment type="caution">
    <text evidence="7">Lacks conserved residue(s) required for the propagation of feature annotation.</text>
</comment>
<evidence type="ECO:0000256" key="2">
    <source>
        <dbReference type="ARBA" id="ARBA00007556"/>
    </source>
</evidence>
<evidence type="ECO:0000256" key="5">
    <source>
        <dbReference type="ARBA" id="ARBA00022989"/>
    </source>
</evidence>
<dbReference type="InParanoid" id="A0A1M6NUD4"/>
<dbReference type="EMBL" id="FQYR01000005">
    <property type="protein sequence ID" value="SHJ99300.1"/>
    <property type="molecule type" value="Genomic_DNA"/>
</dbReference>
<keyword evidence="5 7" id="KW-1133">Transmembrane helix</keyword>
<evidence type="ECO:0000256" key="3">
    <source>
        <dbReference type="ARBA" id="ARBA00022448"/>
    </source>
</evidence>
<evidence type="ECO:0000256" key="4">
    <source>
        <dbReference type="ARBA" id="ARBA00022692"/>
    </source>
</evidence>
<name>A0A1M6NUD4_9BACT</name>
<dbReference type="NCBIfam" id="TIGR00056">
    <property type="entry name" value="MlaE family lipid ABC transporter permease subunit"/>
    <property type="match status" value="1"/>
</dbReference>
<evidence type="ECO:0000256" key="1">
    <source>
        <dbReference type="ARBA" id="ARBA00004141"/>
    </source>
</evidence>
<dbReference type="Proteomes" id="UP000184510">
    <property type="component" value="Unassembled WGS sequence"/>
</dbReference>